<evidence type="ECO:0000256" key="5">
    <source>
        <dbReference type="ARBA" id="ARBA00022737"/>
    </source>
</evidence>
<dbReference type="AlphaFoldDB" id="A0A7K9DZW2"/>
<dbReference type="InterPro" id="IPR036322">
    <property type="entry name" value="WD40_repeat_dom_sf"/>
</dbReference>
<dbReference type="InterPro" id="IPR011989">
    <property type="entry name" value="ARM-like"/>
</dbReference>
<dbReference type="Gene3D" id="1.25.10.10">
    <property type="entry name" value="Leucine-rich Repeat Variant"/>
    <property type="match status" value="1"/>
</dbReference>
<dbReference type="PROSITE" id="PS50082">
    <property type="entry name" value="WD_REPEATS_2"/>
    <property type="match status" value="2"/>
</dbReference>
<dbReference type="Gene3D" id="3.10.20.870">
    <property type="entry name" value="PFU (PLAA family ubiquitin binding), C-terminal domain"/>
    <property type="match status" value="1"/>
</dbReference>
<evidence type="ECO:0000256" key="2">
    <source>
        <dbReference type="ARBA" id="ARBA00008495"/>
    </source>
</evidence>
<dbReference type="Proteomes" id="UP000578343">
    <property type="component" value="Unassembled WGS sequence"/>
</dbReference>
<feature type="repeat" description="WD" evidence="6">
    <location>
        <begin position="1"/>
        <end position="32"/>
    </location>
</feature>
<evidence type="ECO:0000313" key="11">
    <source>
        <dbReference type="Proteomes" id="UP000578343"/>
    </source>
</evidence>
<dbReference type="FunFam" id="3.10.20.870:FF:000001">
    <property type="entry name" value="Phospholipase A-2-activating protein-like"/>
    <property type="match status" value="1"/>
</dbReference>
<dbReference type="GO" id="GO:0010992">
    <property type="term" value="P:ubiquitin recycling"/>
    <property type="evidence" value="ECO:0007669"/>
    <property type="project" value="TreeGrafter"/>
</dbReference>
<dbReference type="InterPro" id="IPR013535">
    <property type="entry name" value="PUL_dom"/>
</dbReference>
<organism evidence="10 11">
    <name type="scientific">Baryphthengus martii</name>
    <name type="common">Rufous motmot</name>
    <dbReference type="NCBI Taxonomy" id="176943"/>
    <lineage>
        <taxon>Eukaryota</taxon>
        <taxon>Metazoa</taxon>
        <taxon>Chordata</taxon>
        <taxon>Craniata</taxon>
        <taxon>Vertebrata</taxon>
        <taxon>Euteleostomi</taxon>
        <taxon>Archelosauria</taxon>
        <taxon>Archosauria</taxon>
        <taxon>Dinosauria</taxon>
        <taxon>Saurischia</taxon>
        <taxon>Theropoda</taxon>
        <taxon>Coelurosauria</taxon>
        <taxon>Aves</taxon>
        <taxon>Neognathae</taxon>
        <taxon>Neoaves</taxon>
        <taxon>Telluraves</taxon>
        <taxon>Coraciimorphae</taxon>
        <taxon>Coraciiformes</taxon>
        <taxon>Momotidae</taxon>
        <taxon>Baryphthengus</taxon>
    </lineage>
</organism>
<dbReference type="SMART" id="SM00320">
    <property type="entry name" value="WD40"/>
    <property type="match status" value="4"/>
</dbReference>
<evidence type="ECO:0000259" key="8">
    <source>
        <dbReference type="PROSITE" id="PS51394"/>
    </source>
</evidence>
<feature type="non-terminal residue" evidence="10">
    <location>
        <position position="1"/>
    </location>
</feature>
<dbReference type="GO" id="GO:0005737">
    <property type="term" value="C:cytoplasm"/>
    <property type="evidence" value="ECO:0007669"/>
    <property type="project" value="UniProtKB-SubCell"/>
</dbReference>
<dbReference type="GO" id="GO:0043130">
    <property type="term" value="F:ubiquitin binding"/>
    <property type="evidence" value="ECO:0007669"/>
    <property type="project" value="TreeGrafter"/>
</dbReference>
<dbReference type="InterPro" id="IPR015155">
    <property type="entry name" value="PFU"/>
</dbReference>
<comment type="caution">
    <text evidence="10">The sequence shown here is derived from an EMBL/GenBank/DDBJ whole genome shotgun (WGS) entry which is preliminary data.</text>
</comment>
<dbReference type="Pfam" id="PF00400">
    <property type="entry name" value="WD40"/>
    <property type="match status" value="4"/>
</dbReference>
<dbReference type="PROSITE" id="PS51396">
    <property type="entry name" value="PUL"/>
    <property type="match status" value="1"/>
</dbReference>
<reference evidence="10 11" key="1">
    <citation type="submission" date="2019-09" db="EMBL/GenBank/DDBJ databases">
        <title>Bird 10,000 Genomes (B10K) Project - Family phase.</title>
        <authorList>
            <person name="Zhang G."/>
        </authorList>
    </citation>
    <scope>NUCLEOTIDE SEQUENCE [LARGE SCALE GENOMIC DNA]</scope>
    <source>
        <strain evidence="10">B10K-DU-001-21</strain>
        <tissue evidence="10">Muscle</tissue>
    </source>
</reference>
<feature type="repeat" description="WD" evidence="6">
    <location>
        <begin position="80"/>
        <end position="112"/>
    </location>
</feature>
<dbReference type="OrthoDB" id="10265988at2759"/>
<gene>
    <name evidence="10" type="primary">Plaa</name>
    <name evidence="10" type="ORF">BARMAR_R14120</name>
</gene>
<feature type="domain" description="PUL" evidence="9">
    <location>
        <begin position="386"/>
        <end position="460"/>
    </location>
</feature>
<dbReference type="PROSITE" id="PS50294">
    <property type="entry name" value="WD_REPEATS_REGION"/>
    <property type="match status" value="2"/>
</dbReference>
<accession>A0A7K9DZW2</accession>
<keyword evidence="4 6" id="KW-0853">WD repeat</keyword>
<evidence type="ECO:0000256" key="7">
    <source>
        <dbReference type="SAM" id="MobiDB-lite"/>
    </source>
</evidence>
<evidence type="ECO:0000256" key="4">
    <source>
        <dbReference type="ARBA" id="ARBA00022574"/>
    </source>
</evidence>
<dbReference type="PROSITE" id="PS51394">
    <property type="entry name" value="PFU"/>
    <property type="match status" value="1"/>
</dbReference>
<dbReference type="InterPro" id="IPR001680">
    <property type="entry name" value="WD40_rpt"/>
</dbReference>
<proteinExistence type="inferred from homology"/>
<dbReference type="GO" id="GO:0043161">
    <property type="term" value="P:proteasome-mediated ubiquitin-dependent protein catabolic process"/>
    <property type="evidence" value="ECO:0007669"/>
    <property type="project" value="TreeGrafter"/>
</dbReference>
<feature type="domain" description="PFU" evidence="8">
    <location>
        <begin position="219"/>
        <end position="318"/>
    </location>
</feature>
<sequence length="460" mass="50571">QGHTAAIWAVKILPEQGLMLTGSADKTIKLWKAGRCERTFTGHEDCVRGLAVLSEMEFLSCANDASVRRWQISGECLNVYYGHTNYIYSISVFPQCKDFVTTGEDRSLRIWKEGECTQTIRLPAQSVWCSCVLDNGDIVVGASDGIIRVFTQSLERTASAEETQSFENELSQASIDPKTGDLGDINIDNLPGREHLQNPGTRDGQTQIIKDNEKVEAYQWNVSERRWIKIGDVVGSSGATQQTSGKVLYEGKEYDYVFTIDINENGPSYKLPYNITDDPWLTAYNFLQKNNLNTAFLDQVANFIIENTKGQTPSTSAELSDPFTGAGRYVPGSSSGTSTTPAADPFTGAGRYVPGSASNTEAPMGEVDPYTGKDAYQSDAAKAENVYFPKKDAVTFHQANPTQILGKLKELNGSATEEHKLTEDDLVFLEKLLSATCNTSAETPTAQQLQTLQKAINWPE</sequence>
<dbReference type="Pfam" id="PF08324">
    <property type="entry name" value="PUL"/>
    <property type="match status" value="1"/>
</dbReference>
<dbReference type="InterPro" id="IPR038122">
    <property type="entry name" value="PFU_sf"/>
</dbReference>
<dbReference type="GO" id="GO:0005634">
    <property type="term" value="C:nucleus"/>
    <property type="evidence" value="ECO:0007669"/>
    <property type="project" value="TreeGrafter"/>
</dbReference>
<evidence type="ECO:0000313" key="10">
    <source>
        <dbReference type="EMBL" id="NXG69255.1"/>
    </source>
</evidence>
<keyword evidence="11" id="KW-1185">Reference proteome</keyword>
<keyword evidence="5" id="KW-0677">Repeat</keyword>
<feature type="region of interest" description="Disordered" evidence="7">
    <location>
        <begin position="331"/>
        <end position="371"/>
    </location>
</feature>
<comment type="subcellular location">
    <subcellularLocation>
        <location evidence="1">Cytoplasm</location>
    </subcellularLocation>
</comment>
<dbReference type="PANTHER" id="PTHR19849">
    <property type="entry name" value="PHOSPHOLIPASE A-2-ACTIVATING PROTEIN"/>
    <property type="match status" value="1"/>
</dbReference>
<keyword evidence="3" id="KW-0963">Cytoplasm</keyword>
<name>A0A7K9DZW2_BARMA</name>
<feature type="non-terminal residue" evidence="10">
    <location>
        <position position="460"/>
    </location>
</feature>
<evidence type="ECO:0000259" key="9">
    <source>
        <dbReference type="PROSITE" id="PS51396"/>
    </source>
</evidence>
<dbReference type="Gene3D" id="2.130.10.10">
    <property type="entry name" value="YVTN repeat-like/Quinoprotein amine dehydrogenase"/>
    <property type="match status" value="1"/>
</dbReference>
<dbReference type="PANTHER" id="PTHR19849:SF0">
    <property type="entry name" value="PHOSPHOLIPASE A-2-ACTIVATING PROTEIN"/>
    <property type="match status" value="1"/>
</dbReference>
<evidence type="ECO:0000256" key="3">
    <source>
        <dbReference type="ARBA" id="ARBA00022490"/>
    </source>
</evidence>
<dbReference type="InterPro" id="IPR015943">
    <property type="entry name" value="WD40/YVTN_repeat-like_dom_sf"/>
</dbReference>
<protein>
    <submittedName>
        <fullName evidence="10">PLAP protein</fullName>
    </submittedName>
</protein>
<dbReference type="EMBL" id="VWZK01002373">
    <property type="protein sequence ID" value="NXG69255.1"/>
    <property type="molecule type" value="Genomic_DNA"/>
</dbReference>
<comment type="similarity">
    <text evidence="2">Belongs to the WD repeat PLAP family.</text>
</comment>
<dbReference type="Pfam" id="PF09070">
    <property type="entry name" value="PFU"/>
    <property type="match status" value="1"/>
</dbReference>
<evidence type="ECO:0000256" key="1">
    <source>
        <dbReference type="ARBA" id="ARBA00004496"/>
    </source>
</evidence>
<dbReference type="SUPFAM" id="SSF50978">
    <property type="entry name" value="WD40 repeat-like"/>
    <property type="match status" value="1"/>
</dbReference>
<evidence type="ECO:0000256" key="6">
    <source>
        <dbReference type="PROSITE-ProRule" id="PRU00221"/>
    </source>
</evidence>